<dbReference type="PANTHER" id="PTHR31077:SF1">
    <property type="entry name" value="U4_U6.U5 SMALL NUCLEAR RIBONUCLEOPROTEIN 27 KDA PROTEIN"/>
    <property type="match status" value="1"/>
</dbReference>
<dbReference type="AlphaFoldDB" id="K1RLE3"/>
<keyword evidence="12" id="KW-0687">Ribonucleoprotein</keyword>
<keyword evidence="7" id="KW-0508">mRNA splicing</keyword>
<evidence type="ECO:0000259" key="11">
    <source>
        <dbReference type="Pfam" id="PF08648"/>
    </source>
</evidence>
<dbReference type="InParanoid" id="K1RLE3"/>
<evidence type="ECO:0000256" key="9">
    <source>
        <dbReference type="ARBA" id="ARBA00031864"/>
    </source>
</evidence>
<evidence type="ECO:0000256" key="10">
    <source>
        <dbReference type="SAM" id="MobiDB-lite"/>
    </source>
</evidence>
<dbReference type="GO" id="GO:0071011">
    <property type="term" value="C:precatalytic spliceosome"/>
    <property type="evidence" value="ECO:0007669"/>
    <property type="project" value="TreeGrafter"/>
</dbReference>
<reference evidence="12" key="1">
    <citation type="journal article" date="2012" name="Nature">
        <title>The oyster genome reveals stress adaptation and complexity of shell formation.</title>
        <authorList>
            <person name="Zhang G."/>
            <person name="Fang X."/>
            <person name="Guo X."/>
            <person name="Li L."/>
            <person name="Luo R."/>
            <person name="Xu F."/>
            <person name="Yang P."/>
            <person name="Zhang L."/>
            <person name="Wang X."/>
            <person name="Qi H."/>
            <person name="Xiong Z."/>
            <person name="Que H."/>
            <person name="Xie Y."/>
            <person name="Holland P.W."/>
            <person name="Paps J."/>
            <person name="Zhu Y."/>
            <person name="Wu F."/>
            <person name="Chen Y."/>
            <person name="Wang J."/>
            <person name="Peng C."/>
            <person name="Meng J."/>
            <person name="Yang L."/>
            <person name="Liu J."/>
            <person name="Wen B."/>
            <person name="Zhang N."/>
            <person name="Huang Z."/>
            <person name="Zhu Q."/>
            <person name="Feng Y."/>
            <person name="Mount A."/>
            <person name="Hedgecock D."/>
            <person name="Xu Z."/>
            <person name="Liu Y."/>
            <person name="Domazet-Loso T."/>
            <person name="Du Y."/>
            <person name="Sun X."/>
            <person name="Zhang S."/>
            <person name="Liu B."/>
            <person name="Cheng P."/>
            <person name="Jiang X."/>
            <person name="Li J."/>
            <person name="Fan D."/>
            <person name="Wang W."/>
            <person name="Fu W."/>
            <person name="Wang T."/>
            <person name="Wang B."/>
            <person name="Zhang J."/>
            <person name="Peng Z."/>
            <person name="Li Y."/>
            <person name="Li N."/>
            <person name="Wang J."/>
            <person name="Chen M."/>
            <person name="He Y."/>
            <person name="Tan F."/>
            <person name="Song X."/>
            <person name="Zheng Q."/>
            <person name="Huang R."/>
            <person name="Yang H."/>
            <person name="Du X."/>
            <person name="Chen L."/>
            <person name="Yang M."/>
            <person name="Gaffney P.M."/>
            <person name="Wang S."/>
            <person name="Luo L."/>
            <person name="She Z."/>
            <person name="Ming Y."/>
            <person name="Huang W."/>
            <person name="Zhang S."/>
            <person name="Huang B."/>
            <person name="Zhang Y."/>
            <person name="Qu T."/>
            <person name="Ni P."/>
            <person name="Miao G."/>
            <person name="Wang J."/>
            <person name="Wang Q."/>
            <person name="Steinberg C.E."/>
            <person name="Wang H."/>
            <person name="Li N."/>
            <person name="Qian L."/>
            <person name="Zhang G."/>
            <person name="Li Y."/>
            <person name="Yang H."/>
            <person name="Liu X."/>
            <person name="Wang J."/>
            <person name="Yin Y."/>
            <person name="Wang J."/>
        </authorList>
    </citation>
    <scope>NUCLEOTIDE SEQUENCE [LARGE SCALE GENOMIC DNA]</scope>
    <source>
        <strain evidence="12">05x7-T-G4-1.051#20</strain>
    </source>
</reference>
<keyword evidence="8" id="KW-0539">Nucleus</keyword>
<dbReference type="HOGENOM" id="CLU_075596_2_1_1"/>
<name>K1RLE3_MAGGI</name>
<dbReference type="EMBL" id="JH818057">
    <property type="protein sequence ID" value="EKC35126.1"/>
    <property type="molecule type" value="Genomic_DNA"/>
</dbReference>
<evidence type="ECO:0000256" key="6">
    <source>
        <dbReference type="ARBA" id="ARBA00022664"/>
    </source>
</evidence>
<evidence type="ECO:0000256" key="1">
    <source>
        <dbReference type="ARBA" id="ARBA00003632"/>
    </source>
</evidence>
<proteinExistence type="inferred from homology"/>
<evidence type="ECO:0000256" key="5">
    <source>
        <dbReference type="ARBA" id="ARBA00014357"/>
    </source>
</evidence>
<dbReference type="GO" id="GO:0006397">
    <property type="term" value="P:mRNA processing"/>
    <property type="evidence" value="ECO:0007669"/>
    <property type="project" value="UniProtKB-KW"/>
</dbReference>
<keyword evidence="6" id="KW-0507">mRNA processing</keyword>
<evidence type="ECO:0000256" key="8">
    <source>
        <dbReference type="ARBA" id="ARBA00023242"/>
    </source>
</evidence>
<dbReference type="PANTHER" id="PTHR31077">
    <property type="entry name" value="U4/U6.U5 SMALL NUCLEAR RIBONUCLEOPROTEIN 27 KDA PROTEIN"/>
    <property type="match status" value="1"/>
</dbReference>
<protein>
    <recommendedName>
        <fullName evidence="5">U4/U6.U5 small nuclear ribonucleoprotein 27 kDa protein</fullName>
    </recommendedName>
    <alternativeName>
        <fullName evidence="9">U4/U6.U5 tri-snRNP-associated protein 3</fullName>
    </alternativeName>
</protein>
<gene>
    <name evidence="12" type="ORF">CGI_10018752</name>
</gene>
<comment type="subunit">
    <text evidence="4">Part of a tri-snRNP complex.</text>
</comment>
<evidence type="ECO:0000313" key="12">
    <source>
        <dbReference type="EMBL" id="EKC35126.1"/>
    </source>
</evidence>
<dbReference type="InterPro" id="IPR013957">
    <property type="entry name" value="SNRNP27"/>
</dbReference>
<comment type="subcellular location">
    <subcellularLocation>
        <location evidence="2">Nucleus</location>
    </subcellularLocation>
</comment>
<evidence type="ECO:0000256" key="7">
    <source>
        <dbReference type="ARBA" id="ARBA00023187"/>
    </source>
</evidence>
<dbReference type="GO" id="GO:0008380">
    <property type="term" value="P:RNA splicing"/>
    <property type="evidence" value="ECO:0007669"/>
    <property type="project" value="UniProtKB-KW"/>
</dbReference>
<accession>K1RLE3</accession>
<feature type="region of interest" description="Disordered" evidence="10">
    <location>
        <begin position="1"/>
        <end position="109"/>
    </location>
</feature>
<feature type="domain" description="U4/U6.U5 small nuclear ribonucleoprotein 27kDa protein" evidence="11">
    <location>
        <begin position="109"/>
        <end position="162"/>
    </location>
</feature>
<organism evidence="12">
    <name type="scientific">Magallana gigas</name>
    <name type="common">Pacific oyster</name>
    <name type="synonym">Crassostrea gigas</name>
    <dbReference type="NCBI Taxonomy" id="29159"/>
    <lineage>
        <taxon>Eukaryota</taxon>
        <taxon>Metazoa</taxon>
        <taxon>Spiralia</taxon>
        <taxon>Lophotrochozoa</taxon>
        <taxon>Mollusca</taxon>
        <taxon>Bivalvia</taxon>
        <taxon>Autobranchia</taxon>
        <taxon>Pteriomorphia</taxon>
        <taxon>Ostreida</taxon>
        <taxon>Ostreoidea</taxon>
        <taxon>Ostreidae</taxon>
        <taxon>Magallana</taxon>
    </lineage>
</organism>
<comment type="function">
    <text evidence="1">May play a role in mRNA splicing.</text>
</comment>
<evidence type="ECO:0000256" key="2">
    <source>
        <dbReference type="ARBA" id="ARBA00004123"/>
    </source>
</evidence>
<evidence type="ECO:0000256" key="3">
    <source>
        <dbReference type="ARBA" id="ARBA00008218"/>
    </source>
</evidence>
<evidence type="ECO:0000256" key="4">
    <source>
        <dbReference type="ARBA" id="ARBA00011825"/>
    </source>
</evidence>
<sequence length="164" mass="18521">MNDACLRKPGICVLSEGEALSRARRARESEALPIDNTSQKEQTICREDQDLGPDLQEENEDPRRKEKEEDTDAVVPGPPEGNLGHLTEPENTDQGRQGTKEDLKGLPQDEADMMKIMGFGNFDSSKGKKVKGNDIYVANIPKKRRYRQYMNRRGGFNRPLDFIA</sequence>
<dbReference type="Pfam" id="PF08648">
    <property type="entry name" value="SNRNP27"/>
    <property type="match status" value="1"/>
</dbReference>
<comment type="similarity">
    <text evidence="3">Belongs to the SNUT3 family.</text>
</comment>